<keyword evidence="4 6" id="KW-1133">Transmembrane helix</keyword>
<keyword evidence="9" id="KW-1185">Reference proteome</keyword>
<evidence type="ECO:0000256" key="1">
    <source>
        <dbReference type="ARBA" id="ARBA00004127"/>
    </source>
</evidence>
<comment type="subcellular location">
    <subcellularLocation>
        <location evidence="1">Endomembrane system</location>
        <topology evidence="1">Multi-pass membrane protein</topology>
    </subcellularLocation>
</comment>
<dbReference type="PROSITE" id="PS50850">
    <property type="entry name" value="MFS"/>
    <property type="match status" value="1"/>
</dbReference>
<dbReference type="InterPro" id="IPR020846">
    <property type="entry name" value="MFS_dom"/>
</dbReference>
<dbReference type="GO" id="GO:0022857">
    <property type="term" value="F:transmembrane transporter activity"/>
    <property type="evidence" value="ECO:0007669"/>
    <property type="project" value="InterPro"/>
</dbReference>
<keyword evidence="3 6" id="KW-0812">Transmembrane</keyword>
<feature type="transmembrane region" description="Helical" evidence="6">
    <location>
        <begin position="79"/>
        <end position="100"/>
    </location>
</feature>
<feature type="transmembrane region" description="Helical" evidence="6">
    <location>
        <begin position="6"/>
        <end position="26"/>
    </location>
</feature>
<gene>
    <name evidence="8" type="ORF">DL89DRAFT_268593</name>
</gene>
<organism evidence="8 9">
    <name type="scientific">Linderina pennispora</name>
    <dbReference type="NCBI Taxonomy" id="61395"/>
    <lineage>
        <taxon>Eukaryota</taxon>
        <taxon>Fungi</taxon>
        <taxon>Fungi incertae sedis</taxon>
        <taxon>Zoopagomycota</taxon>
        <taxon>Kickxellomycotina</taxon>
        <taxon>Kickxellomycetes</taxon>
        <taxon>Kickxellales</taxon>
        <taxon>Kickxellaceae</taxon>
        <taxon>Linderina</taxon>
    </lineage>
</organism>
<dbReference type="RefSeq" id="XP_040742601.1">
    <property type="nucleotide sequence ID" value="XM_040887969.1"/>
</dbReference>
<dbReference type="GO" id="GO:0005886">
    <property type="term" value="C:plasma membrane"/>
    <property type="evidence" value="ECO:0007669"/>
    <property type="project" value="TreeGrafter"/>
</dbReference>
<evidence type="ECO:0000256" key="2">
    <source>
        <dbReference type="ARBA" id="ARBA00022448"/>
    </source>
</evidence>
<name>A0A1Y1W5K0_9FUNG</name>
<evidence type="ECO:0000256" key="5">
    <source>
        <dbReference type="ARBA" id="ARBA00023136"/>
    </source>
</evidence>
<evidence type="ECO:0000313" key="8">
    <source>
        <dbReference type="EMBL" id="ORX68819.1"/>
    </source>
</evidence>
<evidence type="ECO:0000256" key="4">
    <source>
        <dbReference type="ARBA" id="ARBA00022989"/>
    </source>
</evidence>
<evidence type="ECO:0000256" key="3">
    <source>
        <dbReference type="ARBA" id="ARBA00022692"/>
    </source>
</evidence>
<proteinExistence type="predicted"/>
<feature type="transmembrane region" description="Helical" evidence="6">
    <location>
        <begin position="252"/>
        <end position="271"/>
    </location>
</feature>
<reference evidence="8 9" key="1">
    <citation type="submission" date="2016-07" db="EMBL/GenBank/DDBJ databases">
        <title>Pervasive Adenine N6-methylation of Active Genes in Fungi.</title>
        <authorList>
            <consortium name="DOE Joint Genome Institute"/>
            <person name="Mondo S.J."/>
            <person name="Dannebaum R.O."/>
            <person name="Kuo R.C."/>
            <person name="Labutti K."/>
            <person name="Haridas S."/>
            <person name="Kuo A."/>
            <person name="Salamov A."/>
            <person name="Ahrendt S.R."/>
            <person name="Lipzen A."/>
            <person name="Sullivan W."/>
            <person name="Andreopoulos W.B."/>
            <person name="Clum A."/>
            <person name="Lindquist E."/>
            <person name="Daum C."/>
            <person name="Ramamoorthy G.K."/>
            <person name="Gryganskyi A."/>
            <person name="Culley D."/>
            <person name="Magnuson J.K."/>
            <person name="James T.Y."/>
            <person name="O'Malley M.A."/>
            <person name="Stajich J.E."/>
            <person name="Spatafora J.W."/>
            <person name="Visel A."/>
            <person name="Grigoriev I.V."/>
        </authorList>
    </citation>
    <scope>NUCLEOTIDE SEQUENCE [LARGE SCALE GENOMIC DNA]</scope>
    <source>
        <strain evidence="8 9">ATCC 12442</strain>
    </source>
</reference>
<dbReference type="PANTHER" id="PTHR23501:SF191">
    <property type="entry name" value="VACUOLAR BASIC AMINO ACID TRANSPORTER 4"/>
    <property type="match status" value="1"/>
</dbReference>
<keyword evidence="5 6" id="KW-0472">Membrane</keyword>
<evidence type="ECO:0000259" key="7">
    <source>
        <dbReference type="PROSITE" id="PS50850"/>
    </source>
</evidence>
<evidence type="ECO:0000256" key="6">
    <source>
        <dbReference type="SAM" id="Phobius"/>
    </source>
</evidence>
<dbReference type="InterPro" id="IPR036259">
    <property type="entry name" value="MFS_trans_sf"/>
</dbReference>
<feature type="transmembrane region" description="Helical" evidence="6">
    <location>
        <begin position="137"/>
        <end position="161"/>
    </location>
</feature>
<dbReference type="Gene3D" id="1.20.1250.20">
    <property type="entry name" value="MFS general substrate transporter like domains"/>
    <property type="match status" value="1"/>
</dbReference>
<dbReference type="PANTHER" id="PTHR23501">
    <property type="entry name" value="MAJOR FACILITATOR SUPERFAMILY"/>
    <property type="match status" value="1"/>
</dbReference>
<evidence type="ECO:0000313" key="9">
    <source>
        <dbReference type="Proteomes" id="UP000193922"/>
    </source>
</evidence>
<feature type="transmembrane region" description="Helical" evidence="6">
    <location>
        <begin position="112"/>
        <end position="131"/>
    </location>
</feature>
<dbReference type="Proteomes" id="UP000193922">
    <property type="component" value="Unassembled WGS sequence"/>
</dbReference>
<dbReference type="Pfam" id="PF07690">
    <property type="entry name" value="MFS_1"/>
    <property type="match status" value="1"/>
</dbReference>
<dbReference type="SUPFAM" id="SSF103473">
    <property type="entry name" value="MFS general substrate transporter"/>
    <property type="match status" value="1"/>
</dbReference>
<feature type="transmembrane region" description="Helical" evidence="6">
    <location>
        <begin position="46"/>
        <end position="67"/>
    </location>
</feature>
<dbReference type="GeneID" id="63804617"/>
<dbReference type="AlphaFoldDB" id="A0A1Y1W5K0"/>
<dbReference type="EMBL" id="MCFD01000009">
    <property type="protein sequence ID" value="ORX68819.1"/>
    <property type="molecule type" value="Genomic_DNA"/>
</dbReference>
<feature type="transmembrane region" description="Helical" evidence="6">
    <location>
        <begin position="173"/>
        <end position="195"/>
    </location>
</feature>
<sequence>MLAWTAPTTIACLALGGLLLGLFVVVELNVHNEPLVPMWVFGVRNLVIACMVTFFCGMTMFAVIFYMPVYFSAAFGVSAMRAGLLVLPFGIALSISSFASGYAMSATGKYRLLLRLGPAVMAAGVVLLALLGKVPPIAQALLLLVPGAGMGNVIIANVIAAQATTHPRFVATVTPLCEFFLSIGGVIGVALFGAVHRNRLAHILAAGAAGESPAAQKIIGEARRDVSVVYATTIPGPLRAKIANAYMHSMALGLWVLLPFLVIAFVLAMALEESPLKAGPRDVPLDSE</sequence>
<dbReference type="InterPro" id="IPR011701">
    <property type="entry name" value="MFS"/>
</dbReference>
<feature type="domain" description="Major facilitator superfamily (MFS) profile" evidence="7">
    <location>
        <begin position="45"/>
        <end position="288"/>
    </location>
</feature>
<dbReference type="GO" id="GO:0012505">
    <property type="term" value="C:endomembrane system"/>
    <property type="evidence" value="ECO:0007669"/>
    <property type="project" value="UniProtKB-SubCell"/>
</dbReference>
<accession>A0A1Y1W5K0</accession>
<comment type="caution">
    <text evidence="8">The sequence shown here is derived from an EMBL/GenBank/DDBJ whole genome shotgun (WGS) entry which is preliminary data.</text>
</comment>
<protein>
    <submittedName>
        <fullName evidence="8">MFS general substrate transporter</fullName>
    </submittedName>
</protein>
<dbReference type="OrthoDB" id="419537at2759"/>
<keyword evidence="2" id="KW-0813">Transport</keyword>
<dbReference type="STRING" id="61395.A0A1Y1W5K0"/>